<dbReference type="AlphaFoldDB" id="A0A9P0QL46"/>
<keyword evidence="2" id="KW-0551">Lipid droplet</keyword>
<dbReference type="PANTHER" id="PTHR11695:SF294">
    <property type="entry name" value="RETICULON-4-INTERACTING PROTEIN 1, MITOCHONDRIAL"/>
    <property type="match status" value="1"/>
</dbReference>
<protein>
    <submittedName>
        <fullName evidence="5">Protein Yim1p</fullName>
    </submittedName>
</protein>
<evidence type="ECO:0000259" key="4">
    <source>
        <dbReference type="SMART" id="SM00829"/>
    </source>
</evidence>
<proteinExistence type="inferred from homology"/>
<dbReference type="GO" id="GO:0005739">
    <property type="term" value="C:mitochondrion"/>
    <property type="evidence" value="ECO:0007669"/>
    <property type="project" value="TreeGrafter"/>
</dbReference>
<dbReference type="InterPro" id="IPR013154">
    <property type="entry name" value="ADH-like_N"/>
</dbReference>
<dbReference type="SMART" id="SM00829">
    <property type="entry name" value="PKS_ER"/>
    <property type="match status" value="1"/>
</dbReference>
<dbReference type="InterPro" id="IPR011032">
    <property type="entry name" value="GroES-like_sf"/>
</dbReference>
<evidence type="ECO:0000313" key="5">
    <source>
        <dbReference type="EMBL" id="CAH2350668.1"/>
    </source>
</evidence>
<dbReference type="PANTHER" id="PTHR11695">
    <property type="entry name" value="ALCOHOL DEHYDROGENASE RELATED"/>
    <property type="match status" value="1"/>
</dbReference>
<dbReference type="OrthoDB" id="3509362at2759"/>
<reference evidence="5" key="1">
    <citation type="submission" date="2022-03" db="EMBL/GenBank/DDBJ databases">
        <authorList>
            <person name="Legras J.-L."/>
            <person name="Devillers H."/>
            <person name="Grondin C."/>
        </authorList>
    </citation>
    <scope>NUCLEOTIDE SEQUENCE</scope>
    <source>
        <strain evidence="5">CLIB 1423</strain>
    </source>
</reference>
<evidence type="ECO:0000256" key="3">
    <source>
        <dbReference type="ARBA" id="ARBA00038249"/>
    </source>
</evidence>
<sequence>MTFTSSNLTFKSLNYGSNRENISIGEDTIKLVTNKNGTYDVPEKKILIKVHSAALNPVDVVLYNSAHPLLSYFFGKQGFGRDYSGTIVKIGGVAAKKFDFKVGDEVCGLYMHPFGKGTCSEYVMVDPTVDKAIGLKPKNLTMEEASSWPLVYGTAEGMLGVRNAKHKPELNEQSKVLIIGASTSVGRYLLQICSKKYHISDIVAVCSSKSEQAVRELGATSIIDYTKLSKDQGGIYPPAKELAASGKFDLILDCVGNSDFLNDTRMGNTLKSNGDYVTIVGDIKTEYGTRTIMKIMKNWDPLFRKIRELLGRLPYSYHVVLTEPEKEWTDRAIQGFEDGTLQVQVDSVYDFEDYGKAIDRLKSNRATGKVVIRI</sequence>
<dbReference type="InterPro" id="IPR050700">
    <property type="entry name" value="YIM1/Zinc_Alcohol_DH_Fams"/>
</dbReference>
<dbReference type="InterPro" id="IPR020843">
    <property type="entry name" value="ER"/>
</dbReference>
<gene>
    <name evidence="5" type="ORF">CLIB1423_02S02410</name>
</gene>
<accession>A0A9P0QL46</accession>
<name>A0A9P0QL46_9ASCO</name>
<dbReference type="EMBL" id="CAKXYY010000002">
    <property type="protein sequence ID" value="CAH2350668.1"/>
    <property type="molecule type" value="Genomic_DNA"/>
</dbReference>
<dbReference type="Proteomes" id="UP000837801">
    <property type="component" value="Unassembled WGS sequence"/>
</dbReference>
<dbReference type="Gene3D" id="3.40.50.720">
    <property type="entry name" value="NAD(P)-binding Rossmann-like Domain"/>
    <property type="match status" value="1"/>
</dbReference>
<keyword evidence="6" id="KW-1185">Reference proteome</keyword>
<dbReference type="SUPFAM" id="SSF51735">
    <property type="entry name" value="NAD(P)-binding Rossmann-fold domains"/>
    <property type="match status" value="1"/>
</dbReference>
<comment type="subcellular location">
    <subcellularLocation>
        <location evidence="1">Lipid droplet</location>
    </subcellularLocation>
</comment>
<dbReference type="Pfam" id="PF13602">
    <property type="entry name" value="ADH_zinc_N_2"/>
    <property type="match status" value="1"/>
</dbReference>
<dbReference type="Gene3D" id="3.90.180.10">
    <property type="entry name" value="Medium-chain alcohol dehydrogenases, catalytic domain"/>
    <property type="match status" value="1"/>
</dbReference>
<feature type="domain" description="Enoyl reductase (ER)" evidence="4">
    <location>
        <begin position="25"/>
        <end position="372"/>
    </location>
</feature>
<dbReference type="SUPFAM" id="SSF50129">
    <property type="entry name" value="GroES-like"/>
    <property type="match status" value="1"/>
</dbReference>
<comment type="caution">
    <text evidence="5">The sequence shown here is derived from an EMBL/GenBank/DDBJ whole genome shotgun (WGS) entry which is preliminary data.</text>
</comment>
<dbReference type="Pfam" id="PF08240">
    <property type="entry name" value="ADH_N"/>
    <property type="match status" value="1"/>
</dbReference>
<comment type="similarity">
    <text evidence="3">Belongs to the YIM1 family.</text>
</comment>
<dbReference type="GO" id="GO:0016491">
    <property type="term" value="F:oxidoreductase activity"/>
    <property type="evidence" value="ECO:0007669"/>
    <property type="project" value="InterPro"/>
</dbReference>
<evidence type="ECO:0000313" key="6">
    <source>
        <dbReference type="Proteomes" id="UP000837801"/>
    </source>
</evidence>
<organism evidence="5 6">
    <name type="scientific">[Candida] railenensis</name>
    <dbReference type="NCBI Taxonomy" id="45579"/>
    <lineage>
        <taxon>Eukaryota</taxon>
        <taxon>Fungi</taxon>
        <taxon>Dikarya</taxon>
        <taxon>Ascomycota</taxon>
        <taxon>Saccharomycotina</taxon>
        <taxon>Pichiomycetes</taxon>
        <taxon>Debaryomycetaceae</taxon>
        <taxon>Kurtzmaniella</taxon>
    </lineage>
</organism>
<dbReference type="InterPro" id="IPR036291">
    <property type="entry name" value="NAD(P)-bd_dom_sf"/>
</dbReference>
<dbReference type="GO" id="GO:0005811">
    <property type="term" value="C:lipid droplet"/>
    <property type="evidence" value="ECO:0007669"/>
    <property type="project" value="UniProtKB-SubCell"/>
</dbReference>
<evidence type="ECO:0000256" key="2">
    <source>
        <dbReference type="ARBA" id="ARBA00022677"/>
    </source>
</evidence>
<evidence type="ECO:0000256" key="1">
    <source>
        <dbReference type="ARBA" id="ARBA00004502"/>
    </source>
</evidence>